<feature type="transmembrane region" description="Helical" evidence="6">
    <location>
        <begin position="220"/>
        <end position="247"/>
    </location>
</feature>
<name>A0A1Y2HX90_9FUNG</name>
<dbReference type="PANTHER" id="PTHR13439">
    <property type="entry name" value="CT120 PROTEIN"/>
    <property type="match status" value="1"/>
</dbReference>
<comment type="caution">
    <text evidence="8">The sequence shown here is derived from an EMBL/GenBank/DDBJ whole genome shotgun (WGS) entry which is preliminary data.</text>
</comment>
<keyword evidence="3 6" id="KW-1133">Transmembrane helix</keyword>
<gene>
    <name evidence="8" type="ORF">BCR44DRAFT_47527</name>
</gene>
<comment type="subcellular location">
    <subcellularLocation>
        <location evidence="1">Membrane</location>
        <topology evidence="1">Multi-pass membrane protein</topology>
    </subcellularLocation>
</comment>
<dbReference type="InterPro" id="IPR006634">
    <property type="entry name" value="TLC-dom"/>
</dbReference>
<evidence type="ECO:0000313" key="8">
    <source>
        <dbReference type="EMBL" id="ORZ38361.1"/>
    </source>
</evidence>
<evidence type="ECO:0000256" key="6">
    <source>
        <dbReference type="SAM" id="Phobius"/>
    </source>
</evidence>
<feature type="transmembrane region" description="Helical" evidence="6">
    <location>
        <begin position="143"/>
        <end position="163"/>
    </location>
</feature>
<dbReference type="Proteomes" id="UP000193411">
    <property type="component" value="Unassembled WGS sequence"/>
</dbReference>
<feature type="domain" description="TLC" evidence="7">
    <location>
        <begin position="48"/>
        <end position="250"/>
    </location>
</feature>
<dbReference type="GO" id="GO:0055088">
    <property type="term" value="P:lipid homeostasis"/>
    <property type="evidence" value="ECO:0007669"/>
    <property type="project" value="TreeGrafter"/>
</dbReference>
<accession>A0A1Y2HX90</accession>
<dbReference type="Pfam" id="PF03798">
    <property type="entry name" value="TRAM_LAG1_CLN8"/>
    <property type="match status" value="1"/>
</dbReference>
<protein>
    <recommendedName>
        <fullName evidence="7">TLC domain-containing protein</fullName>
    </recommendedName>
</protein>
<dbReference type="EMBL" id="MCFL01000009">
    <property type="protein sequence ID" value="ORZ38361.1"/>
    <property type="molecule type" value="Genomic_DNA"/>
</dbReference>
<dbReference type="InterPro" id="IPR050846">
    <property type="entry name" value="TLCD"/>
</dbReference>
<dbReference type="GO" id="GO:0005783">
    <property type="term" value="C:endoplasmic reticulum"/>
    <property type="evidence" value="ECO:0007669"/>
    <property type="project" value="TreeGrafter"/>
</dbReference>
<evidence type="ECO:0000256" key="2">
    <source>
        <dbReference type="ARBA" id="ARBA00022692"/>
    </source>
</evidence>
<evidence type="ECO:0000256" key="3">
    <source>
        <dbReference type="ARBA" id="ARBA00022989"/>
    </source>
</evidence>
<evidence type="ECO:0000313" key="9">
    <source>
        <dbReference type="Proteomes" id="UP000193411"/>
    </source>
</evidence>
<dbReference type="OrthoDB" id="2146047at2759"/>
<reference evidence="8 9" key="1">
    <citation type="submission" date="2016-07" db="EMBL/GenBank/DDBJ databases">
        <title>Pervasive Adenine N6-methylation of Active Genes in Fungi.</title>
        <authorList>
            <consortium name="DOE Joint Genome Institute"/>
            <person name="Mondo S.J."/>
            <person name="Dannebaum R.O."/>
            <person name="Kuo R.C."/>
            <person name="Labutti K."/>
            <person name="Haridas S."/>
            <person name="Kuo A."/>
            <person name="Salamov A."/>
            <person name="Ahrendt S.R."/>
            <person name="Lipzen A."/>
            <person name="Sullivan W."/>
            <person name="Andreopoulos W.B."/>
            <person name="Clum A."/>
            <person name="Lindquist E."/>
            <person name="Daum C."/>
            <person name="Ramamoorthy G.K."/>
            <person name="Gryganskyi A."/>
            <person name="Culley D."/>
            <person name="Magnuson J.K."/>
            <person name="James T.Y."/>
            <person name="O'Malley M.A."/>
            <person name="Stajich J.E."/>
            <person name="Spatafora J.W."/>
            <person name="Visel A."/>
            <person name="Grigoriev I.V."/>
        </authorList>
    </citation>
    <scope>NUCLEOTIDE SEQUENCE [LARGE SCALE GENOMIC DNA]</scope>
    <source>
        <strain evidence="8 9">PL171</strain>
    </source>
</reference>
<dbReference type="PROSITE" id="PS50922">
    <property type="entry name" value="TLC"/>
    <property type="match status" value="1"/>
</dbReference>
<dbReference type="PANTHER" id="PTHR13439:SF0">
    <property type="entry name" value="TOPOISOMERASE I DAMAGE AFFECTED PROTEIN 4"/>
    <property type="match status" value="1"/>
</dbReference>
<evidence type="ECO:0000256" key="1">
    <source>
        <dbReference type="ARBA" id="ARBA00004141"/>
    </source>
</evidence>
<sequence length="266" mass="30137">MSDSPFAAKATLARISATFISYSLAHGVLDFAWRHKLGPQRYNALSRRDRIYLAEKVCSSVNALVVSGLAFKAIFLDKAYDGDTMHPYPPLAHEAFSHLCGYTIYDLVTMWFQGGDHWSMWTHHLMSLYGTSLIIYLRNPSFYPLLFGVAEITALANNLVWYLQTLAPTSRIIPFALVARAVMFILTRVWIGPYAMFRAWANADFDLTKLWMQWAKDPQVAKIAAVLTMVNVFTIGWFNVGWTIATCKLAVRGWRKKGLLVAKKSQ</sequence>
<dbReference type="AlphaFoldDB" id="A0A1Y2HX90"/>
<keyword evidence="9" id="KW-1185">Reference proteome</keyword>
<evidence type="ECO:0000256" key="5">
    <source>
        <dbReference type="PROSITE-ProRule" id="PRU00205"/>
    </source>
</evidence>
<keyword evidence="2 5" id="KW-0812">Transmembrane</keyword>
<evidence type="ECO:0000259" key="7">
    <source>
        <dbReference type="PROSITE" id="PS50922"/>
    </source>
</evidence>
<keyword evidence="4 5" id="KW-0472">Membrane</keyword>
<feature type="transmembrane region" description="Helical" evidence="6">
    <location>
        <begin position="12"/>
        <end position="33"/>
    </location>
</feature>
<evidence type="ECO:0000256" key="4">
    <source>
        <dbReference type="ARBA" id="ARBA00023136"/>
    </source>
</evidence>
<organism evidence="8 9">
    <name type="scientific">Catenaria anguillulae PL171</name>
    <dbReference type="NCBI Taxonomy" id="765915"/>
    <lineage>
        <taxon>Eukaryota</taxon>
        <taxon>Fungi</taxon>
        <taxon>Fungi incertae sedis</taxon>
        <taxon>Blastocladiomycota</taxon>
        <taxon>Blastocladiomycetes</taxon>
        <taxon>Blastocladiales</taxon>
        <taxon>Catenariaceae</taxon>
        <taxon>Catenaria</taxon>
    </lineage>
</organism>
<feature type="transmembrane region" description="Helical" evidence="6">
    <location>
        <begin position="175"/>
        <end position="200"/>
    </location>
</feature>
<feature type="transmembrane region" description="Helical" evidence="6">
    <location>
        <begin position="53"/>
        <end position="75"/>
    </location>
</feature>
<dbReference type="GO" id="GO:0016020">
    <property type="term" value="C:membrane"/>
    <property type="evidence" value="ECO:0007669"/>
    <property type="project" value="UniProtKB-SubCell"/>
</dbReference>
<proteinExistence type="predicted"/>